<keyword evidence="4" id="KW-0267">Excision nuclease</keyword>
<keyword evidence="5" id="KW-0234">DNA repair</keyword>
<gene>
    <name evidence="8" type="ORF">HMPREF9498_01696</name>
</gene>
<dbReference type="InterPro" id="IPR000305">
    <property type="entry name" value="GIY-YIG_endonuc"/>
</dbReference>
<dbReference type="SMART" id="SM00465">
    <property type="entry name" value="GIYc"/>
    <property type="match status" value="1"/>
</dbReference>
<dbReference type="InterPro" id="IPR047296">
    <property type="entry name" value="GIY-YIG_UvrC_Cho"/>
</dbReference>
<keyword evidence="3" id="KW-0228">DNA excision</keyword>
<keyword evidence="2" id="KW-0227">DNA damage</keyword>
<dbReference type="GO" id="GO:0004518">
    <property type="term" value="F:nuclease activity"/>
    <property type="evidence" value="ECO:0007669"/>
    <property type="project" value="UniProtKB-KW"/>
</dbReference>
<dbReference type="AlphaFoldDB" id="A0A125W6D6"/>
<dbReference type="Pfam" id="PF01541">
    <property type="entry name" value="GIY-YIG"/>
    <property type="match status" value="1"/>
</dbReference>
<dbReference type="Gene3D" id="3.40.1440.10">
    <property type="entry name" value="GIY-YIG endonuclease"/>
    <property type="match status" value="1"/>
</dbReference>
<dbReference type="Pfam" id="PF02151">
    <property type="entry name" value="UVR"/>
    <property type="match status" value="1"/>
</dbReference>
<evidence type="ECO:0000256" key="1">
    <source>
        <dbReference type="ARBA" id="ARBA00022490"/>
    </source>
</evidence>
<dbReference type="EMBL" id="AEBR01000054">
    <property type="protein sequence ID" value="EFM82758.1"/>
    <property type="molecule type" value="Genomic_DNA"/>
</dbReference>
<feature type="domain" description="UVR" evidence="6">
    <location>
        <begin position="183"/>
        <end position="218"/>
    </location>
</feature>
<evidence type="ECO:0000256" key="3">
    <source>
        <dbReference type="ARBA" id="ARBA00022769"/>
    </source>
</evidence>
<dbReference type="PROSITE" id="PS50164">
    <property type="entry name" value="GIY_YIG"/>
    <property type="match status" value="1"/>
</dbReference>
<dbReference type="PROSITE" id="PS50151">
    <property type="entry name" value="UVR"/>
    <property type="match status" value="1"/>
</dbReference>
<evidence type="ECO:0000259" key="7">
    <source>
        <dbReference type="PROSITE" id="PS50164"/>
    </source>
</evidence>
<reference evidence="8 9" key="1">
    <citation type="submission" date="2010-07" db="EMBL/GenBank/DDBJ databases">
        <authorList>
            <person name="Sid Ahmed O."/>
        </authorList>
    </citation>
    <scope>NUCLEOTIDE SEQUENCE [LARGE SCALE GENOMIC DNA]</scope>
    <source>
        <strain evidence="8 9">TX4248</strain>
    </source>
</reference>
<evidence type="ECO:0000256" key="2">
    <source>
        <dbReference type="ARBA" id="ARBA00022763"/>
    </source>
</evidence>
<sequence>MKEYLKEKAHQLPLTPGVYLMKDATDTIIYVGKAKKLKNRVSSYFINSNQHSRKTMRLVKQIIDFDVLHTDTELDALLLECQLIQQYRPRYNRQMNAYEQYSYVSVAVNERQLEIKLLNIPTKENCFGPYSIRRKLNRLKIILDSIYDLVPTNYWHQTFQKESAIPTELFQQELFDFFHNQGREPIKRIAQQMQEAAEKQAFEKAAKLKEDWLFLTRFANQNQRISQANQRDWQLMWLPCQKKIKYYLIYQGLVVATRVVTKQTFQKYSSLELAKKIMPKKPPKTIEHYSKQQVDFLNILYGYISRHPECHLENLTIEKA</sequence>
<evidence type="ECO:0000313" key="9">
    <source>
        <dbReference type="Proteomes" id="UP000004846"/>
    </source>
</evidence>
<organism evidence="8 9">
    <name type="scientific">Enterococcus faecalis TX4248</name>
    <dbReference type="NCBI Taxonomy" id="749495"/>
    <lineage>
        <taxon>Bacteria</taxon>
        <taxon>Bacillati</taxon>
        <taxon>Bacillota</taxon>
        <taxon>Bacilli</taxon>
        <taxon>Lactobacillales</taxon>
        <taxon>Enterococcaceae</taxon>
        <taxon>Enterococcus</taxon>
    </lineage>
</organism>
<dbReference type="InterPro" id="IPR001943">
    <property type="entry name" value="UVR_dom"/>
</dbReference>
<dbReference type="SUPFAM" id="SSF46600">
    <property type="entry name" value="C-terminal UvrC-binding domain of UvrB"/>
    <property type="match status" value="1"/>
</dbReference>
<proteinExistence type="predicted"/>
<dbReference type="PANTHER" id="PTHR30562:SF1">
    <property type="entry name" value="UVRABC SYSTEM PROTEIN C"/>
    <property type="match status" value="1"/>
</dbReference>
<dbReference type="RefSeq" id="WP_002361928.1">
    <property type="nucleotide sequence ID" value="NZ_GL454455.1"/>
</dbReference>
<dbReference type="InterPro" id="IPR035901">
    <property type="entry name" value="GIY-YIG_endonuc_sf"/>
</dbReference>
<keyword evidence="1" id="KW-0963">Cytoplasm</keyword>
<accession>A0A125W6D6</accession>
<evidence type="ECO:0000256" key="5">
    <source>
        <dbReference type="ARBA" id="ARBA00023204"/>
    </source>
</evidence>
<comment type="caution">
    <text evidence="8">The sequence shown here is derived from an EMBL/GenBank/DDBJ whole genome shotgun (WGS) entry which is preliminary data.</text>
</comment>
<evidence type="ECO:0000256" key="4">
    <source>
        <dbReference type="ARBA" id="ARBA00022881"/>
    </source>
</evidence>
<dbReference type="CDD" id="cd10434">
    <property type="entry name" value="GIY-YIG_UvrC_Cho"/>
    <property type="match status" value="1"/>
</dbReference>
<protein>
    <submittedName>
        <fullName evidence="8">GIY-YIG catalytic domain protein</fullName>
    </submittedName>
</protein>
<evidence type="ECO:0000259" key="6">
    <source>
        <dbReference type="PROSITE" id="PS50151"/>
    </source>
</evidence>
<name>A0A125W6D6_ENTFL</name>
<dbReference type="SUPFAM" id="SSF82771">
    <property type="entry name" value="GIY-YIG endonuclease"/>
    <property type="match status" value="1"/>
</dbReference>
<dbReference type="InterPro" id="IPR050066">
    <property type="entry name" value="UvrABC_protein_C"/>
</dbReference>
<dbReference type="Proteomes" id="UP000004846">
    <property type="component" value="Unassembled WGS sequence"/>
</dbReference>
<dbReference type="HOGENOM" id="CLU_014841_4_1_9"/>
<feature type="domain" description="GIY-YIG" evidence="7">
    <location>
        <begin position="14"/>
        <end position="93"/>
    </location>
</feature>
<evidence type="ECO:0000313" key="8">
    <source>
        <dbReference type="EMBL" id="EFM82758.1"/>
    </source>
</evidence>
<dbReference type="FunFam" id="3.40.1440.10:FF:000001">
    <property type="entry name" value="UvrABC system protein C"/>
    <property type="match status" value="1"/>
</dbReference>
<dbReference type="GO" id="GO:0009380">
    <property type="term" value="C:excinuclease repair complex"/>
    <property type="evidence" value="ECO:0007669"/>
    <property type="project" value="TreeGrafter"/>
</dbReference>
<dbReference type="PANTHER" id="PTHR30562">
    <property type="entry name" value="UVRC/OXIDOREDUCTASE"/>
    <property type="match status" value="1"/>
</dbReference>
<dbReference type="InterPro" id="IPR036876">
    <property type="entry name" value="UVR_dom_sf"/>
</dbReference>
<dbReference type="GO" id="GO:0006289">
    <property type="term" value="P:nucleotide-excision repair"/>
    <property type="evidence" value="ECO:0007669"/>
    <property type="project" value="InterPro"/>
</dbReference>